<gene>
    <name evidence="2" type="ORF">HLH33_09095</name>
</gene>
<evidence type="ECO:0008006" key="4">
    <source>
        <dbReference type="Google" id="ProtNLM"/>
    </source>
</evidence>
<feature type="chain" id="PRO_5041142033" description="Lipoprotein" evidence="1">
    <location>
        <begin position="23"/>
        <end position="307"/>
    </location>
</feature>
<evidence type="ECO:0000256" key="1">
    <source>
        <dbReference type="SAM" id="SignalP"/>
    </source>
</evidence>
<dbReference type="AlphaFoldDB" id="A0A7W4FEY7"/>
<proteinExistence type="predicted"/>
<evidence type="ECO:0000313" key="2">
    <source>
        <dbReference type="EMBL" id="MBB2156462.1"/>
    </source>
</evidence>
<reference evidence="2 3" key="1">
    <citation type="submission" date="2020-04" db="EMBL/GenBank/DDBJ databases">
        <title>Description of novel Gluconacetobacter.</title>
        <authorList>
            <person name="Sombolestani A."/>
        </authorList>
    </citation>
    <scope>NUCLEOTIDE SEQUENCE [LARGE SCALE GENOMIC DNA]</scope>
    <source>
        <strain evidence="2 3">LMG 7603</strain>
    </source>
</reference>
<feature type="signal peptide" evidence="1">
    <location>
        <begin position="1"/>
        <end position="22"/>
    </location>
</feature>
<dbReference type="EMBL" id="JABEQG010000014">
    <property type="protein sequence ID" value="MBB2156462.1"/>
    <property type="molecule type" value="Genomic_DNA"/>
</dbReference>
<dbReference type="RefSeq" id="WP_012225473.1">
    <property type="nucleotide sequence ID" value="NZ_JABEQG010000014.1"/>
</dbReference>
<evidence type="ECO:0000313" key="3">
    <source>
        <dbReference type="Proteomes" id="UP000550787"/>
    </source>
</evidence>
<name>A0A7W4FEY7_GLUDI</name>
<protein>
    <recommendedName>
        <fullName evidence="4">Lipoprotein</fullName>
    </recommendedName>
</protein>
<organism evidence="2 3">
    <name type="scientific">Gluconacetobacter diazotrophicus</name>
    <name type="common">Acetobacter diazotrophicus</name>
    <dbReference type="NCBI Taxonomy" id="33996"/>
    <lineage>
        <taxon>Bacteria</taxon>
        <taxon>Pseudomonadati</taxon>
        <taxon>Pseudomonadota</taxon>
        <taxon>Alphaproteobacteria</taxon>
        <taxon>Acetobacterales</taxon>
        <taxon>Acetobacteraceae</taxon>
        <taxon>Gluconacetobacter</taxon>
    </lineage>
</organism>
<dbReference type="Proteomes" id="UP000550787">
    <property type="component" value="Unassembled WGS sequence"/>
</dbReference>
<comment type="caution">
    <text evidence="2">The sequence shown here is derived from an EMBL/GenBank/DDBJ whole genome shotgun (WGS) entry which is preliminary data.</text>
</comment>
<dbReference type="OMA" id="ETCAQAR"/>
<sequence>MRILSLSAVLAGLLAAAGPAGATPLPETCAQARTGGLSVSGNVAAARDYVLRFSPGGEAPSLHARMVTVKGGDAAGTDARDILNAASLVLLGALTNHHGAGCPSEYFASSVGPLLNGLKAGQGYDVAWTAPVVNNGGARLSFAALHLHLGGAELGGPVVVALDVRDAQASGNTVLASLLPQQARSNFSIPAQSLGPLLAATAGHPARSVLVPVTITTLMAQHGDLRLNGRGTAMLTGNADANSAAGHLSLSNLPELIATLRAAGQARATTALILANLVGRHADADTSWDVEWQGGVLTINQIPLPLR</sequence>
<keyword evidence="1" id="KW-0732">Signal</keyword>
<accession>A0A7W4FEY7</accession>